<evidence type="ECO:0000313" key="1">
    <source>
        <dbReference type="EMBL" id="QHS96715.1"/>
    </source>
</evidence>
<name>A0A6C0BW97_9ZZZZ</name>
<reference evidence="1" key="1">
    <citation type="journal article" date="2020" name="Nature">
        <title>Giant virus diversity and host interactions through global metagenomics.</title>
        <authorList>
            <person name="Schulz F."/>
            <person name="Roux S."/>
            <person name="Paez-Espino D."/>
            <person name="Jungbluth S."/>
            <person name="Walsh D.A."/>
            <person name="Denef V.J."/>
            <person name="McMahon K.D."/>
            <person name="Konstantinidis K.T."/>
            <person name="Eloe-Fadrosh E.A."/>
            <person name="Kyrpides N.C."/>
            <person name="Woyke T."/>
        </authorList>
    </citation>
    <scope>NUCLEOTIDE SEQUENCE</scope>
    <source>
        <strain evidence="1">GVMAG-M-3300020166-5</strain>
    </source>
</reference>
<organism evidence="1">
    <name type="scientific">viral metagenome</name>
    <dbReference type="NCBI Taxonomy" id="1070528"/>
    <lineage>
        <taxon>unclassified sequences</taxon>
        <taxon>metagenomes</taxon>
        <taxon>organismal metagenomes</taxon>
    </lineage>
</organism>
<dbReference type="EMBL" id="MN739278">
    <property type="protein sequence ID" value="QHS96715.1"/>
    <property type="molecule type" value="Genomic_DNA"/>
</dbReference>
<proteinExistence type="predicted"/>
<sequence length="312" mass="36523">MTIHYTDDDINNIIQNGFDFSFNKDVLEKIQKLSDQVGDPEYIRTPQFSKKNHKVSEEDWEAIRNFKKTEIIKKEGVEASSDIIRKYLNKLTTKTYEVLSVKIIDEIKSVCKSKNISDVNSCGEDADITKIGNDIFAISSSGLFYSEMYAKLYILLMSEFNFMETLLRVNFSDFRKVFRTIKYCDPNKDYDGFCDNNKANEKRRSLGLFYVNLMLHNAIEKDDIMDIIIELQDFFVEKLEEEDKCSIVDELSELIFVMVKHCHEICKKDGDDKWRLIFSNLKNISELKRGAMKSITNKTIFKHMDIMDIIRT</sequence>
<protein>
    <recommendedName>
        <fullName evidence="2">MIF4G domain-containing protein</fullName>
    </recommendedName>
</protein>
<dbReference type="AlphaFoldDB" id="A0A6C0BW97"/>
<evidence type="ECO:0008006" key="2">
    <source>
        <dbReference type="Google" id="ProtNLM"/>
    </source>
</evidence>
<accession>A0A6C0BW97</accession>